<organism evidence="1 2">
    <name type="scientific">Rhododendron molle</name>
    <name type="common">Chinese azalea</name>
    <name type="synonym">Azalea mollis</name>
    <dbReference type="NCBI Taxonomy" id="49168"/>
    <lineage>
        <taxon>Eukaryota</taxon>
        <taxon>Viridiplantae</taxon>
        <taxon>Streptophyta</taxon>
        <taxon>Embryophyta</taxon>
        <taxon>Tracheophyta</taxon>
        <taxon>Spermatophyta</taxon>
        <taxon>Magnoliopsida</taxon>
        <taxon>eudicotyledons</taxon>
        <taxon>Gunneridae</taxon>
        <taxon>Pentapetalae</taxon>
        <taxon>asterids</taxon>
        <taxon>Ericales</taxon>
        <taxon>Ericaceae</taxon>
        <taxon>Ericoideae</taxon>
        <taxon>Rhodoreae</taxon>
        <taxon>Rhododendron</taxon>
    </lineage>
</organism>
<accession>A0ACC0MNY7</accession>
<keyword evidence="2" id="KW-1185">Reference proteome</keyword>
<comment type="caution">
    <text evidence="1">The sequence shown here is derived from an EMBL/GenBank/DDBJ whole genome shotgun (WGS) entry which is preliminary data.</text>
</comment>
<evidence type="ECO:0000313" key="2">
    <source>
        <dbReference type="Proteomes" id="UP001062846"/>
    </source>
</evidence>
<reference evidence="1" key="1">
    <citation type="submission" date="2022-02" db="EMBL/GenBank/DDBJ databases">
        <title>Plant Genome Project.</title>
        <authorList>
            <person name="Zhang R.-G."/>
        </authorList>
    </citation>
    <scope>NUCLEOTIDE SEQUENCE</scope>
    <source>
        <strain evidence="1">AT1</strain>
    </source>
</reference>
<dbReference type="Proteomes" id="UP001062846">
    <property type="component" value="Chromosome 8"/>
</dbReference>
<name>A0ACC0MNY7_RHOML</name>
<dbReference type="EMBL" id="CM046395">
    <property type="protein sequence ID" value="KAI8542650.1"/>
    <property type="molecule type" value="Genomic_DNA"/>
</dbReference>
<gene>
    <name evidence="1" type="ORF">RHMOL_Rhmol08G0154500</name>
</gene>
<evidence type="ECO:0000313" key="1">
    <source>
        <dbReference type="EMBL" id="KAI8542650.1"/>
    </source>
</evidence>
<protein>
    <submittedName>
        <fullName evidence="1">Uncharacterized protein</fullName>
    </submittedName>
</protein>
<proteinExistence type="predicted"/>
<sequence>MTFRRGAYSRDSAGDWTSLGKTSIWNNRNHFPKNGPVMTSKGLGRSESLFDLVFWKVYKAQRNVIMCAAACLLYWCVYRICKYYKEIQSLEEVEKRYKDQ</sequence>